<evidence type="ECO:0000256" key="1">
    <source>
        <dbReference type="SAM" id="SignalP"/>
    </source>
</evidence>
<evidence type="ECO:0000313" key="2">
    <source>
        <dbReference type="EMBL" id="WTU45769.1"/>
    </source>
</evidence>
<organism evidence="2">
    <name type="scientific">Streptomyces sp. NBC_00060</name>
    <dbReference type="NCBI Taxonomy" id="2975636"/>
    <lineage>
        <taxon>Bacteria</taxon>
        <taxon>Bacillati</taxon>
        <taxon>Actinomycetota</taxon>
        <taxon>Actinomycetes</taxon>
        <taxon>Kitasatosporales</taxon>
        <taxon>Streptomycetaceae</taxon>
        <taxon>Streptomyces</taxon>
    </lineage>
</organism>
<protein>
    <recommendedName>
        <fullName evidence="3">Lipoprotein</fullName>
    </recommendedName>
</protein>
<reference evidence="2" key="1">
    <citation type="submission" date="2022-10" db="EMBL/GenBank/DDBJ databases">
        <title>The complete genomes of actinobacterial strains from the NBC collection.</title>
        <authorList>
            <person name="Joergensen T.S."/>
            <person name="Alvarez Arevalo M."/>
            <person name="Sterndorff E.B."/>
            <person name="Faurdal D."/>
            <person name="Vuksanovic O."/>
            <person name="Mourched A.-S."/>
            <person name="Charusanti P."/>
            <person name="Shaw S."/>
            <person name="Blin K."/>
            <person name="Weber T."/>
        </authorList>
    </citation>
    <scope>NUCLEOTIDE SEQUENCE</scope>
    <source>
        <strain evidence="2">NBC_00060</strain>
        <plasmid evidence="2">unnamed1</plasmid>
    </source>
</reference>
<dbReference type="EMBL" id="CP108254">
    <property type="protein sequence ID" value="WTU45769.1"/>
    <property type="molecule type" value="Genomic_DNA"/>
</dbReference>
<feature type="chain" id="PRO_5043950918" description="Lipoprotein" evidence="1">
    <location>
        <begin position="26"/>
        <end position="181"/>
    </location>
</feature>
<accession>A0AAU2HBZ3</accession>
<proteinExistence type="predicted"/>
<sequence length="181" mass="19476">MSRSLPLTWALRTAALLAIAGAATACAGRVDPSARSDRQAWDAMYPPALDAVKSVDPHIEPEEIAGGRDACHPTDFIGDSEDESEVIGSARITLYASPSDKRTPTRLVREVVTRMERKGWKGPRPDDIAPVNGEVSARLKMPGSGMATVAASHERPTEAPAFNQVTVDLTTECLRNPDWQG</sequence>
<keyword evidence="1" id="KW-0732">Signal</keyword>
<dbReference type="PROSITE" id="PS51257">
    <property type="entry name" value="PROKAR_LIPOPROTEIN"/>
    <property type="match status" value="1"/>
</dbReference>
<keyword evidence="2" id="KW-0614">Plasmid</keyword>
<evidence type="ECO:0008006" key="3">
    <source>
        <dbReference type="Google" id="ProtNLM"/>
    </source>
</evidence>
<geneLocation type="plasmid" evidence="2">
    <name>unnamed1</name>
</geneLocation>
<dbReference type="RefSeq" id="WP_331723558.1">
    <property type="nucleotide sequence ID" value="NZ_CP108254.1"/>
</dbReference>
<name>A0AAU2HBZ3_9ACTN</name>
<dbReference type="AlphaFoldDB" id="A0AAU2HBZ3"/>
<feature type="signal peptide" evidence="1">
    <location>
        <begin position="1"/>
        <end position="25"/>
    </location>
</feature>
<gene>
    <name evidence="2" type="ORF">OHV25_39880</name>
</gene>